<gene>
    <name evidence="14" type="ORF">EVI01_06370</name>
</gene>
<dbReference type="InterPro" id="IPR017850">
    <property type="entry name" value="Alkaline_phosphatase_core_sf"/>
</dbReference>
<organism evidence="14 15">
    <name type="scientific">Enterococcus villorum</name>
    <dbReference type="NCBI Taxonomy" id="112904"/>
    <lineage>
        <taxon>Bacteria</taxon>
        <taxon>Bacillati</taxon>
        <taxon>Bacillota</taxon>
        <taxon>Bacilli</taxon>
        <taxon>Lactobacillales</taxon>
        <taxon>Enterococcaceae</taxon>
        <taxon>Enterococcus</taxon>
    </lineage>
</organism>
<evidence type="ECO:0000256" key="12">
    <source>
        <dbReference type="SAM" id="Phobius"/>
    </source>
</evidence>
<comment type="pathway">
    <text evidence="2">Cell wall biogenesis; lipoteichoic acid biosynthesis.</text>
</comment>
<dbReference type="GO" id="GO:0046872">
    <property type="term" value="F:metal ion binding"/>
    <property type="evidence" value="ECO:0007669"/>
    <property type="project" value="UniProtKB-KW"/>
</dbReference>
<dbReference type="AlphaFoldDB" id="A0A511IZV0"/>
<feature type="transmembrane region" description="Helical" evidence="12">
    <location>
        <begin position="12"/>
        <end position="32"/>
    </location>
</feature>
<feature type="region of interest" description="Disordered" evidence="11">
    <location>
        <begin position="653"/>
        <end position="695"/>
    </location>
</feature>
<dbReference type="GO" id="GO:0005886">
    <property type="term" value="C:plasma membrane"/>
    <property type="evidence" value="ECO:0007669"/>
    <property type="project" value="UniProtKB-SubCell"/>
</dbReference>
<accession>A0A511IZV0</accession>
<comment type="subcellular location">
    <subcellularLocation>
        <location evidence="1">Cell membrane</location>
        <topology evidence="1">Multi-pass membrane protein</topology>
    </subcellularLocation>
</comment>
<feature type="transmembrane region" description="Helical" evidence="12">
    <location>
        <begin position="72"/>
        <end position="93"/>
    </location>
</feature>
<evidence type="ECO:0000256" key="8">
    <source>
        <dbReference type="PIRSR" id="PIRSR005091-1"/>
    </source>
</evidence>
<reference evidence="14 15" key="1">
    <citation type="submission" date="2019-07" db="EMBL/GenBank/DDBJ databases">
        <title>Whole genome shotgun sequence of Enterococcus villorum NBRC 100699.</title>
        <authorList>
            <person name="Hosoyama A."/>
            <person name="Uohara A."/>
            <person name="Ohji S."/>
            <person name="Ichikawa N."/>
        </authorList>
    </citation>
    <scope>NUCLEOTIDE SEQUENCE [LARGE SCALE GENOMIC DNA]</scope>
    <source>
        <strain evidence="14 15">NBRC 100699</strain>
    </source>
</reference>
<evidence type="ECO:0000256" key="1">
    <source>
        <dbReference type="ARBA" id="ARBA00004651"/>
    </source>
</evidence>
<keyword evidence="4" id="KW-1003">Cell membrane</keyword>
<feature type="transmembrane region" description="Helical" evidence="12">
    <location>
        <begin position="44"/>
        <end position="65"/>
    </location>
</feature>
<feature type="binding site" evidence="10">
    <location>
        <position position="481"/>
    </location>
    <ligand>
        <name>Mn(2+)</name>
        <dbReference type="ChEBI" id="CHEBI:29035"/>
    </ligand>
</feature>
<keyword evidence="9" id="KW-0479">Metal-binding</keyword>
<evidence type="ECO:0000256" key="4">
    <source>
        <dbReference type="ARBA" id="ARBA00022475"/>
    </source>
</evidence>
<proteinExistence type="inferred from homology"/>
<feature type="binding site" evidence="10">
    <location>
        <position position="261"/>
    </location>
    <ligand>
        <name>Mn(2+)</name>
        <dbReference type="ChEBI" id="CHEBI:29035"/>
    </ligand>
</feature>
<evidence type="ECO:0000256" key="3">
    <source>
        <dbReference type="ARBA" id="ARBA00009983"/>
    </source>
</evidence>
<keyword evidence="9" id="KW-0464">Manganese</keyword>
<evidence type="ECO:0000256" key="6">
    <source>
        <dbReference type="ARBA" id="ARBA00022989"/>
    </source>
</evidence>
<feature type="binding site" evidence="10">
    <location>
        <position position="480"/>
    </location>
    <ligand>
        <name>Mn(2+)</name>
        <dbReference type="ChEBI" id="CHEBI:29035"/>
    </ligand>
</feature>
<name>A0A511IZV0_9ENTE</name>
<feature type="binding site" evidence="10">
    <location>
        <position position="305"/>
    </location>
    <ligand>
        <name>Mn(2+)</name>
        <dbReference type="ChEBI" id="CHEBI:29035"/>
    </ligand>
</feature>
<evidence type="ECO:0000313" key="15">
    <source>
        <dbReference type="Proteomes" id="UP000321830"/>
    </source>
</evidence>
<dbReference type="Gene3D" id="3.40.720.10">
    <property type="entry name" value="Alkaline Phosphatase, subunit A"/>
    <property type="match status" value="1"/>
</dbReference>
<feature type="active site" evidence="8">
    <location>
        <position position="305"/>
    </location>
</feature>
<dbReference type="InterPro" id="IPR000917">
    <property type="entry name" value="Sulfatase_N"/>
</dbReference>
<evidence type="ECO:0000256" key="5">
    <source>
        <dbReference type="ARBA" id="ARBA00022692"/>
    </source>
</evidence>
<feature type="transmembrane region" description="Helical" evidence="12">
    <location>
        <begin position="128"/>
        <end position="146"/>
    </location>
</feature>
<feature type="domain" description="Sulfatase N-terminal" evidence="13">
    <location>
        <begin position="253"/>
        <end position="548"/>
    </location>
</feature>
<keyword evidence="5 12" id="KW-0812">Transmembrane</keyword>
<dbReference type="InterPro" id="IPR012160">
    <property type="entry name" value="LtaS-like"/>
</dbReference>
<keyword evidence="6 12" id="KW-1133">Transmembrane helix</keyword>
<feature type="compositionally biased region" description="Polar residues" evidence="11">
    <location>
        <begin position="667"/>
        <end position="688"/>
    </location>
</feature>
<dbReference type="Gene3D" id="3.30.1120.170">
    <property type="match status" value="1"/>
</dbReference>
<feature type="binding site" evidence="9">
    <location>
        <position position="421"/>
    </location>
    <ligand>
        <name>substrate</name>
    </ligand>
</feature>
<comment type="similarity">
    <text evidence="3">Belongs to the LTA synthase family.</text>
</comment>
<sequence length="695" mass="79070">MTHLKKLCQNRLFIVLTASFFFWLKTIFAYYVDFSLGVEGSIQYFILWINPIATTLLFFGLALYVKKIKPALFLLLFIDILNTLLLYLNIIFYREFTDFITIKSVLGFSKVSQGLSGSSFSLMKPHDVLYWLDILVFIGLLIWLLVKKIPINSPAVSKPIAMAVSCLAALIFSGNLALSEANRPQLLQRTFDRSYIVKYLGIDAYTIYDAIKTGMTNSVRAHASSNGIDDVLAYTKKHYATPNPETFGLAKGKNIIVLHLESFQQFLINMKVDGQEVTPFLNSIYKNQSTISFDNFFHEVGQGKTSDAENMLETGTFGLPQGSLFTELGSDNVFQAAPAILSQQQGYTSAVFHGNVASFWNRDHVYKNLGYDNFFDRSYFKRTDETLGYGILDKDLFRESAQYLEHLQQPFYTKFLSVTNHTPYYTDDKNFDFPSLNTGNSTVDDYVRTAHYLDQSLEQFFTYLKKSGIYQNSMFVIYGDHFGISNTDNKDLATALGKDADTWDAYDNAQLQRVPLMFHIPGYTKGEIKHTYGGEIDVLPTLLHLVGIDDKNYIYFGTDLLSDQHDQVVAFRNGNFVTPDYTVLNGKTYSNQTGEIIDPKTAGIQKEIEKEQEQVKNVLSLSDKLNQENLLRFYVPEGFQTIDPKKYNYKNEAEKNEAEKNEAIEQQKGNKSTSVYSRNGNKTTTNLYPSDDLTK</sequence>
<dbReference type="SUPFAM" id="SSF53649">
    <property type="entry name" value="Alkaline phosphatase-like"/>
    <property type="match status" value="1"/>
</dbReference>
<evidence type="ECO:0000256" key="11">
    <source>
        <dbReference type="SAM" id="MobiDB-lite"/>
    </source>
</evidence>
<dbReference type="PIRSF" id="PIRSF005091">
    <property type="entry name" value="Mmb_sulf_HI1246"/>
    <property type="match status" value="1"/>
</dbReference>
<dbReference type="Proteomes" id="UP000321830">
    <property type="component" value="Unassembled WGS sequence"/>
</dbReference>
<evidence type="ECO:0000256" key="10">
    <source>
        <dbReference type="PIRSR" id="PIRSR005091-3"/>
    </source>
</evidence>
<protein>
    <submittedName>
        <fullName evidence="14">Alkaline phosphatase</fullName>
    </submittedName>
</protein>
<evidence type="ECO:0000256" key="7">
    <source>
        <dbReference type="ARBA" id="ARBA00023136"/>
    </source>
</evidence>
<evidence type="ECO:0000259" key="13">
    <source>
        <dbReference type="Pfam" id="PF00884"/>
    </source>
</evidence>
<feature type="transmembrane region" description="Helical" evidence="12">
    <location>
        <begin position="158"/>
        <end position="178"/>
    </location>
</feature>
<dbReference type="InterPro" id="IPR050448">
    <property type="entry name" value="OpgB/LTA_synthase_biosynth"/>
</dbReference>
<dbReference type="PANTHER" id="PTHR47371">
    <property type="entry name" value="LIPOTEICHOIC ACID SYNTHASE"/>
    <property type="match status" value="1"/>
</dbReference>
<keyword evidence="7 12" id="KW-0472">Membrane</keyword>
<evidence type="ECO:0000256" key="2">
    <source>
        <dbReference type="ARBA" id="ARBA00004936"/>
    </source>
</evidence>
<dbReference type="RefSeq" id="WP_010751628.1">
    <property type="nucleotide sequence ID" value="NZ_BJWF01000004.1"/>
</dbReference>
<comment type="caution">
    <text evidence="14">The sequence shown here is derived from an EMBL/GenBank/DDBJ whole genome shotgun (WGS) entry which is preliminary data.</text>
</comment>
<dbReference type="PANTHER" id="PTHR47371:SF3">
    <property type="entry name" value="PHOSPHOGLYCEROL TRANSFERASE I"/>
    <property type="match status" value="1"/>
</dbReference>
<dbReference type="Pfam" id="PF00884">
    <property type="entry name" value="Sulfatase"/>
    <property type="match status" value="1"/>
</dbReference>
<dbReference type="EMBL" id="BJWF01000004">
    <property type="protein sequence ID" value="GEL91300.1"/>
    <property type="molecule type" value="Genomic_DNA"/>
</dbReference>
<evidence type="ECO:0000313" key="14">
    <source>
        <dbReference type="EMBL" id="GEL91300.1"/>
    </source>
</evidence>
<feature type="compositionally biased region" description="Basic and acidic residues" evidence="11">
    <location>
        <begin position="653"/>
        <end position="665"/>
    </location>
</feature>
<dbReference type="CDD" id="cd16015">
    <property type="entry name" value="LTA_synthase"/>
    <property type="match status" value="1"/>
</dbReference>
<evidence type="ECO:0000256" key="9">
    <source>
        <dbReference type="PIRSR" id="PIRSR005091-2"/>
    </source>
</evidence>